<dbReference type="Pfam" id="PF14334">
    <property type="entry name" value="DUF4390"/>
    <property type="match status" value="1"/>
</dbReference>
<comment type="caution">
    <text evidence="1">The sequence shown here is derived from an EMBL/GenBank/DDBJ whole genome shotgun (WGS) entry which is preliminary data.</text>
</comment>
<gene>
    <name evidence="1" type="ORF">F7Q92_13350</name>
</gene>
<keyword evidence="2" id="KW-1185">Reference proteome</keyword>
<evidence type="ECO:0000313" key="2">
    <source>
        <dbReference type="Proteomes" id="UP000430120"/>
    </source>
</evidence>
<name>A0A643FAT7_IDEDE</name>
<organism evidence="1 2">
    <name type="scientific">Ideonella dechloratans</name>
    <dbReference type="NCBI Taxonomy" id="36863"/>
    <lineage>
        <taxon>Bacteria</taxon>
        <taxon>Pseudomonadati</taxon>
        <taxon>Pseudomonadota</taxon>
        <taxon>Betaproteobacteria</taxon>
        <taxon>Burkholderiales</taxon>
        <taxon>Sphaerotilaceae</taxon>
        <taxon>Ideonella</taxon>
    </lineage>
</organism>
<dbReference type="OrthoDB" id="5298153at2"/>
<dbReference type="EMBL" id="VZPB01000031">
    <property type="protein sequence ID" value="KAB0580645.1"/>
    <property type="molecule type" value="Genomic_DNA"/>
</dbReference>
<accession>A0A643FAT7</accession>
<protein>
    <submittedName>
        <fullName evidence="1">DUF4390 domain-containing protein</fullName>
    </submittedName>
</protein>
<dbReference type="Proteomes" id="UP000430120">
    <property type="component" value="Unassembled WGS sequence"/>
</dbReference>
<dbReference type="AlphaFoldDB" id="A0A643FAT7"/>
<evidence type="ECO:0000313" key="1">
    <source>
        <dbReference type="EMBL" id="KAB0580645.1"/>
    </source>
</evidence>
<proteinExistence type="predicted"/>
<dbReference type="InterPro" id="IPR025500">
    <property type="entry name" value="DUF4390"/>
</dbReference>
<sequence>MPCWASPPLPALHPDHSVMALFRLSLSSCRRAAPGLLRGWCSVVAGVLLLALLSGQPVRAQGIELPALSVSRSEGGLNLDFEVRLAPGRTVEDALRRGVPVYFTAEARVFRPRWYWRDERVASATRTWRVSYQPLTSSWRVSLGAFSQSFQSLDGALGAVSRASNWRIAEADQVDAADKYYVEFSYRLDNNLLPRPLQLDLTVQSDWRLSVDRTLRLE</sequence>
<reference evidence="1 2" key="1">
    <citation type="submission" date="2019-09" db="EMBL/GenBank/DDBJ databases">
        <title>Draft genome sequences of 48 bacterial type strains from the CCUG.</title>
        <authorList>
            <person name="Tunovic T."/>
            <person name="Pineiro-Iglesias B."/>
            <person name="Unosson C."/>
            <person name="Inganas E."/>
            <person name="Ohlen M."/>
            <person name="Cardew S."/>
            <person name="Jensie-Markopoulos S."/>
            <person name="Salva-Serra F."/>
            <person name="Jaen-Luchoro D."/>
            <person name="Karlsson R."/>
            <person name="Svensson-Stadler L."/>
            <person name="Chun J."/>
            <person name="Moore E."/>
        </authorList>
    </citation>
    <scope>NUCLEOTIDE SEQUENCE [LARGE SCALE GENOMIC DNA]</scope>
    <source>
        <strain evidence="1 2">CCUG 30977</strain>
    </source>
</reference>